<evidence type="ECO:0008006" key="4">
    <source>
        <dbReference type="Google" id="ProtNLM"/>
    </source>
</evidence>
<dbReference type="Pfam" id="PF13346">
    <property type="entry name" value="ABC2_membrane_5"/>
    <property type="match status" value="1"/>
</dbReference>
<dbReference type="EMBL" id="AP018586">
    <property type="protein sequence ID" value="BBD93588.1"/>
    <property type="molecule type" value="Genomic_DNA"/>
</dbReference>
<proteinExistence type="predicted"/>
<dbReference type="Proteomes" id="UP000274772">
    <property type="component" value="Chromosome"/>
</dbReference>
<evidence type="ECO:0000256" key="1">
    <source>
        <dbReference type="SAM" id="Phobius"/>
    </source>
</evidence>
<feature type="transmembrane region" description="Helical" evidence="1">
    <location>
        <begin position="178"/>
        <end position="199"/>
    </location>
</feature>
<organism evidence="2 3">
    <name type="scientific">Staphylococcus caprae</name>
    <dbReference type="NCBI Taxonomy" id="29380"/>
    <lineage>
        <taxon>Bacteria</taxon>
        <taxon>Bacillati</taxon>
        <taxon>Bacillota</taxon>
        <taxon>Bacilli</taxon>
        <taxon>Bacillales</taxon>
        <taxon>Staphylococcaceae</taxon>
        <taxon>Staphylococcus</taxon>
    </lineage>
</organism>
<evidence type="ECO:0000313" key="2">
    <source>
        <dbReference type="EMBL" id="BBD93588.1"/>
    </source>
</evidence>
<feature type="transmembrane region" description="Helical" evidence="1">
    <location>
        <begin position="80"/>
        <end position="102"/>
    </location>
</feature>
<reference evidence="2 3" key="1">
    <citation type="submission" date="2018-05" db="EMBL/GenBank/DDBJ databases">
        <title>Complete genome sequencing of three human clinical isolates of Staphylococcus caprae reveals virulence factors similar to those of S. epidermidis and S. capitis.</title>
        <authorList>
            <person name="Watanabe S."/>
            <person name="Cui L."/>
        </authorList>
    </citation>
    <scope>NUCLEOTIDE SEQUENCE [LARGE SCALE GENOMIC DNA]</scope>
    <source>
        <strain evidence="2 3">JMUB590</strain>
    </source>
</reference>
<dbReference type="RefSeq" id="WP_002445106.1">
    <property type="nucleotide sequence ID" value="NZ_AP018585.1"/>
</dbReference>
<feature type="transmembrane region" description="Helical" evidence="1">
    <location>
        <begin position="141"/>
        <end position="166"/>
    </location>
</feature>
<keyword evidence="1" id="KW-1133">Transmembrane helix</keyword>
<feature type="transmembrane region" description="Helical" evidence="1">
    <location>
        <begin position="108"/>
        <end position="129"/>
    </location>
</feature>
<protein>
    <recommendedName>
        <fullName evidence="4">ABC-2 transporter permease</fullName>
    </recommendedName>
</protein>
<gene>
    <name evidence="2" type="ORF">JMUB590_2551</name>
</gene>
<accession>A0ABM7FS49</accession>
<keyword evidence="3" id="KW-1185">Reference proteome</keyword>
<feature type="transmembrane region" description="Helical" evidence="1">
    <location>
        <begin position="20"/>
        <end position="47"/>
    </location>
</feature>
<dbReference type="InterPro" id="IPR025699">
    <property type="entry name" value="ABC2_memb-like"/>
</dbReference>
<sequence>MKGLVLSTLYETKKPLITYLIIGIIATVVMTFASPPMSGFILIALLISSIADNFKREKDSKWMNYVSTLPIKRSDYVKSYYFLFCIVIIIALVVSFPIVLIITHSFNMALISALVSLGCTGIYSAMLPLTFKFGPENSNTIIMVTVFFMIIIYFIFYILAVIIAAHYDNSMVEMLSNIRSLLVFVVFGILGLATFALTYKLSISTFNKKEL</sequence>
<keyword evidence="1" id="KW-0812">Transmembrane</keyword>
<name>A0ABM7FS49_9STAP</name>
<dbReference type="GeneID" id="58052248"/>
<keyword evidence="1" id="KW-0472">Membrane</keyword>
<evidence type="ECO:0000313" key="3">
    <source>
        <dbReference type="Proteomes" id="UP000274772"/>
    </source>
</evidence>